<dbReference type="Pfam" id="PF08238">
    <property type="entry name" value="Sel1"/>
    <property type="match status" value="5"/>
</dbReference>
<dbReference type="Proteomes" id="UP001470230">
    <property type="component" value="Unassembled WGS sequence"/>
</dbReference>
<dbReference type="Gene3D" id="1.10.510.10">
    <property type="entry name" value="Transferase(Phosphotransferase) domain 1"/>
    <property type="match status" value="1"/>
</dbReference>
<dbReference type="InterPro" id="IPR011009">
    <property type="entry name" value="Kinase-like_dom_sf"/>
</dbReference>
<dbReference type="InterPro" id="IPR011990">
    <property type="entry name" value="TPR-like_helical_dom_sf"/>
</dbReference>
<dbReference type="PANTHER" id="PTHR11102">
    <property type="entry name" value="SEL-1-LIKE PROTEIN"/>
    <property type="match status" value="1"/>
</dbReference>
<dbReference type="InterPro" id="IPR050767">
    <property type="entry name" value="Sel1_AlgK"/>
</dbReference>
<evidence type="ECO:0008006" key="4">
    <source>
        <dbReference type="Google" id="ProtNLM"/>
    </source>
</evidence>
<dbReference type="PANTHER" id="PTHR11102:SF160">
    <property type="entry name" value="ERAD-ASSOCIATED E3 UBIQUITIN-PROTEIN LIGASE COMPONENT HRD3"/>
    <property type="match status" value="1"/>
</dbReference>
<gene>
    <name evidence="2" type="ORF">M9Y10_033443</name>
</gene>
<sequence>MNSKVRNLDDFLLDINELQSIEIMLEAEHVKIFKSNYRNNVLLIHSFPIIAFSSSDLSKFILFMLSNSNQLANSFLRTYGIGFDSSNVYIAYSNDDYNDSNFQKVKIESLQDEEKMKIFINIVQMLKILDIFGFSYNNLKFSSIFYDAHGHLKFGCFLPYPIITLNSEDIKIFYQKEKLDVFMFGILSIELFSNKAQTEVLDNFWLFDPVKYPYIPENMPFIDLIKSCIYLAPSMRPTISDIYNQVIQAYPSYTIDETKINRNIINEIELIDIYQKFLEISNKNENSKYNAQMFNVLLGSYYIEKNDRRLALPYFQKSLASPISMNNIALLLLKRDTNNALELFTEAAVQYNYVIAQKNLAQIYLKGVEKPNPNNNSNEQKNIYLIDKNEEKHIHFLKMAADQGDAESIGTYMQYLRKHQDLNYRKYALEGSYKGDQKCLIILQSSFDEGYAGLEENPKASKTIAEAAAHMGNKVMMNYYSEWLKHDGEYESAFKFILENAEKGSPVAQLKVSLYYLNGIGVQKNEKEAAKWMKKASDYGLVEAMFNYATMLRDGTGVEKDLPAAEALCILASRKREIKIMQQDKFGYIEGEFHLPTPYMYFLGYPEEDEGSESW</sequence>
<comment type="similarity">
    <text evidence="1">Belongs to the sel-1 family.</text>
</comment>
<protein>
    <recommendedName>
        <fullName evidence="4">Protein kinase domain-containing protein</fullName>
    </recommendedName>
</protein>
<comment type="caution">
    <text evidence="2">The sequence shown here is derived from an EMBL/GenBank/DDBJ whole genome shotgun (WGS) entry which is preliminary data.</text>
</comment>
<dbReference type="SMART" id="SM00671">
    <property type="entry name" value="SEL1"/>
    <property type="match status" value="4"/>
</dbReference>
<dbReference type="EMBL" id="JAPFFF010000005">
    <property type="protein sequence ID" value="KAK8888709.1"/>
    <property type="molecule type" value="Genomic_DNA"/>
</dbReference>
<evidence type="ECO:0000313" key="2">
    <source>
        <dbReference type="EMBL" id="KAK8888709.1"/>
    </source>
</evidence>
<evidence type="ECO:0000313" key="3">
    <source>
        <dbReference type="Proteomes" id="UP001470230"/>
    </source>
</evidence>
<proteinExistence type="inferred from homology"/>
<dbReference type="SUPFAM" id="SSF56112">
    <property type="entry name" value="Protein kinase-like (PK-like)"/>
    <property type="match status" value="1"/>
</dbReference>
<dbReference type="SUPFAM" id="SSF81901">
    <property type="entry name" value="HCP-like"/>
    <property type="match status" value="2"/>
</dbReference>
<reference evidence="2 3" key="1">
    <citation type="submission" date="2024-04" db="EMBL/GenBank/DDBJ databases">
        <title>Tritrichomonas musculus Genome.</title>
        <authorList>
            <person name="Alves-Ferreira E."/>
            <person name="Grigg M."/>
            <person name="Lorenzi H."/>
            <person name="Galac M."/>
        </authorList>
    </citation>
    <scope>NUCLEOTIDE SEQUENCE [LARGE SCALE GENOMIC DNA]</scope>
    <source>
        <strain evidence="2 3">EAF2021</strain>
    </source>
</reference>
<name>A0ABR2KCB5_9EUKA</name>
<accession>A0ABR2KCB5</accession>
<evidence type="ECO:0000256" key="1">
    <source>
        <dbReference type="ARBA" id="ARBA00038101"/>
    </source>
</evidence>
<dbReference type="InterPro" id="IPR006597">
    <property type="entry name" value="Sel1-like"/>
</dbReference>
<keyword evidence="3" id="KW-1185">Reference proteome</keyword>
<dbReference type="Gene3D" id="1.25.40.10">
    <property type="entry name" value="Tetratricopeptide repeat domain"/>
    <property type="match status" value="1"/>
</dbReference>
<organism evidence="2 3">
    <name type="scientific">Tritrichomonas musculus</name>
    <dbReference type="NCBI Taxonomy" id="1915356"/>
    <lineage>
        <taxon>Eukaryota</taxon>
        <taxon>Metamonada</taxon>
        <taxon>Parabasalia</taxon>
        <taxon>Tritrichomonadida</taxon>
        <taxon>Tritrichomonadidae</taxon>
        <taxon>Tritrichomonas</taxon>
    </lineage>
</organism>